<dbReference type="GO" id="GO:0019875">
    <property type="term" value="F:6-aminohexanoate-dimer hydrolase activity"/>
    <property type="evidence" value="ECO:0007669"/>
    <property type="project" value="UniProtKB-EC"/>
</dbReference>
<evidence type="ECO:0000313" key="3">
    <source>
        <dbReference type="Proteomes" id="UP000000603"/>
    </source>
</evidence>
<dbReference type="PANTHER" id="PTHR43283:SF7">
    <property type="entry name" value="BETA-LACTAMASE-RELATED DOMAIN-CONTAINING PROTEIN"/>
    <property type="match status" value="1"/>
</dbReference>
<name>Q6A7K7_CUTAK</name>
<keyword evidence="2" id="KW-0378">Hydrolase</keyword>
<organism evidence="2 3">
    <name type="scientific">Cutibacterium acnes (strain DSM 16379 / KPA171202)</name>
    <name type="common">Propionibacterium acnes</name>
    <dbReference type="NCBI Taxonomy" id="267747"/>
    <lineage>
        <taxon>Bacteria</taxon>
        <taxon>Bacillati</taxon>
        <taxon>Actinomycetota</taxon>
        <taxon>Actinomycetes</taxon>
        <taxon>Propionibacteriales</taxon>
        <taxon>Propionibacteriaceae</taxon>
        <taxon>Cutibacterium</taxon>
    </lineage>
</organism>
<feature type="domain" description="Beta-lactamase-related" evidence="1">
    <location>
        <begin position="49"/>
        <end position="316"/>
    </location>
</feature>
<dbReference type="Pfam" id="PF00144">
    <property type="entry name" value="Beta-lactamase"/>
    <property type="match status" value="1"/>
</dbReference>
<proteinExistence type="predicted"/>
<evidence type="ECO:0000259" key="1">
    <source>
        <dbReference type="Pfam" id="PF00144"/>
    </source>
</evidence>
<dbReference type="EnsemblBacteria" id="AAT83258">
    <property type="protein sequence ID" value="AAT83258"/>
    <property type="gene ID" value="PPA1511"/>
</dbReference>
<evidence type="ECO:0000313" key="2">
    <source>
        <dbReference type="EMBL" id="AAT83258.1"/>
    </source>
</evidence>
<dbReference type="InterPro" id="IPR050789">
    <property type="entry name" value="Diverse_Enzym_Activities"/>
</dbReference>
<dbReference type="InterPro" id="IPR012338">
    <property type="entry name" value="Beta-lactam/transpept-like"/>
</dbReference>
<protein>
    <submittedName>
        <fullName evidence="2">6-aminohexanoate-dimer hydrolase</fullName>
        <ecNumber evidence="2">3.5.1.46</ecNumber>
    </submittedName>
</protein>
<dbReference type="Proteomes" id="UP000000603">
    <property type="component" value="Chromosome"/>
</dbReference>
<sequence length="483" mass="52903">MSRRSHNPQSCSSVPTALINGPRVETMTDSVLDVTADALEQAGAHPHRLVVRQHGQVVGRRRWAPWSPDVPSLVYSCSKTFTSAAVGIAVNRGAFGYDDTLADLWPQACTANTGPVAKSMTVRNALSMSTGHSPEQLLEPTLMSRRLPDLNTARILLATEPEGRPGIDFAYNNLATWMLSRLVAQHTGEDVDTIITKEVLDPIGAGPHTWVRDADGIPMGFSGLHIDAEDLSLFGQLLLDDGVHEGARLLPEEWIRQHRVRQVNCDSETDPEWGMGYGWQTWMSSHGYRLDGAFGQYVLIVPEVDAVITMTNEASEGPGDKQAILQAVWDHLLPALADGFQPQPEEIVRTVPTVTGEFDSARSVQGIAPDGSYIVVSPHKESRTWAMSWRCPGTFSHPTDETLDIAVGYEEWQTSHCRVGDDAIDIATSGGWQGETFVARLCVISTPHTLTLRMTPEATTTEWDNEPLNPGGLLGLVHPELRR</sequence>
<reference evidence="2 3" key="1">
    <citation type="journal article" date="2004" name="Science">
        <title>The complete genome sequence of Propionibacterium acnes, a commensal of human skin.</title>
        <authorList>
            <person name="Bruggemann H."/>
            <person name="Henne A."/>
            <person name="Hoster F."/>
            <person name="Liesegang H."/>
            <person name="Wiezer A."/>
            <person name="Strittmatter A."/>
            <person name="Hujer S."/>
            <person name="Durre P."/>
            <person name="Gottschalk G."/>
        </authorList>
    </citation>
    <scope>NUCLEOTIDE SEQUENCE [LARGE SCALE GENOMIC DNA]</scope>
    <source>
        <strain evidence="3">DSM 16379 / KPA171202</strain>
    </source>
</reference>
<dbReference type="EMBL" id="AE017283">
    <property type="protein sequence ID" value="AAT83258.1"/>
    <property type="molecule type" value="Genomic_DNA"/>
</dbReference>
<dbReference type="KEGG" id="pac:PPA1511"/>
<dbReference type="InterPro" id="IPR001466">
    <property type="entry name" value="Beta-lactam-related"/>
</dbReference>
<accession>Q6A7K7</accession>
<dbReference type="eggNOG" id="COG1680">
    <property type="taxonomic scope" value="Bacteria"/>
</dbReference>
<dbReference type="AlphaFoldDB" id="Q6A7K7"/>
<dbReference type="SUPFAM" id="SSF56601">
    <property type="entry name" value="beta-lactamase/transpeptidase-like"/>
    <property type="match status" value="1"/>
</dbReference>
<dbReference type="PANTHER" id="PTHR43283">
    <property type="entry name" value="BETA-LACTAMASE-RELATED"/>
    <property type="match status" value="1"/>
</dbReference>
<gene>
    <name evidence="2" type="ordered locus">PPA1511</name>
</gene>
<dbReference type="EC" id="3.5.1.46" evidence="2"/>
<dbReference type="HOGENOM" id="CLU_030169_3_0_11"/>
<dbReference type="Gene3D" id="3.40.710.10">
    <property type="entry name" value="DD-peptidase/beta-lactamase superfamily"/>
    <property type="match status" value="1"/>
</dbReference>